<sequence>HMTNDQKTQLEQATSQYTEGANSVVSAGQQVDNKDTRSSTEQYAHDFAMNYGNTKTLNATAANSESDLNALSTTISRMDNDSATFTANHMQGFQNYLESTVKPDDVERLMTAHQPEDLAEVKEAYQLYMQTEDFEQSIGLSGNRDTNVKALGKTYNDNAPSSSTKPKLTPGQGAIIEKGHEEAWDNSIKAREDMLNVKQTGGLFNDERFNKITTDTEQQQTIANEQITKPVTPLVDLSIKTEVEAETTRPEPPNYVQTGQSYPSVPAYTKKPE</sequence>
<gene>
    <name evidence="2" type="ORF">ACED38_18955</name>
</gene>
<evidence type="ECO:0000256" key="1">
    <source>
        <dbReference type="SAM" id="MobiDB-lite"/>
    </source>
</evidence>
<dbReference type="EMBL" id="JBGOOT010000041">
    <property type="protein sequence ID" value="MEZ8196945.1"/>
    <property type="molecule type" value="Genomic_DNA"/>
</dbReference>
<organism evidence="2 3">
    <name type="scientific">Vibrio cortegadensis</name>
    <dbReference type="NCBI Taxonomy" id="1328770"/>
    <lineage>
        <taxon>Bacteria</taxon>
        <taxon>Pseudomonadati</taxon>
        <taxon>Pseudomonadota</taxon>
        <taxon>Gammaproteobacteria</taxon>
        <taxon>Vibrionales</taxon>
        <taxon>Vibrionaceae</taxon>
        <taxon>Vibrio</taxon>
    </lineage>
</organism>
<keyword evidence="3" id="KW-1185">Reference proteome</keyword>
<feature type="compositionally biased region" description="Polar residues" evidence="1">
    <location>
        <begin position="155"/>
        <end position="166"/>
    </location>
</feature>
<dbReference type="Proteomes" id="UP001569153">
    <property type="component" value="Unassembled WGS sequence"/>
</dbReference>
<feature type="non-terminal residue" evidence="2">
    <location>
        <position position="1"/>
    </location>
</feature>
<reference evidence="2 3" key="1">
    <citation type="submission" date="2024-06" db="EMBL/GenBank/DDBJ databases">
        <authorList>
            <person name="Steensen K."/>
            <person name="Seneca J."/>
            <person name="Bartlau N."/>
            <person name="Yu A.X."/>
            <person name="Polz M.F."/>
        </authorList>
    </citation>
    <scope>NUCLEOTIDE SEQUENCE [LARGE SCALE GENOMIC DNA]</scope>
    <source>
        <strain evidence="2 3">FF146</strain>
    </source>
</reference>
<comment type="caution">
    <text evidence="2">The sequence shown here is derived from an EMBL/GenBank/DDBJ whole genome shotgun (WGS) entry which is preliminary data.</text>
</comment>
<proteinExistence type="predicted"/>
<feature type="region of interest" description="Disordered" evidence="1">
    <location>
        <begin position="242"/>
        <end position="273"/>
    </location>
</feature>
<feature type="region of interest" description="Disordered" evidence="1">
    <location>
        <begin position="151"/>
        <end position="172"/>
    </location>
</feature>
<evidence type="ECO:0000313" key="3">
    <source>
        <dbReference type="Proteomes" id="UP001569153"/>
    </source>
</evidence>
<name>A0ABV4MBQ9_9VIBR</name>
<evidence type="ECO:0000313" key="2">
    <source>
        <dbReference type="EMBL" id="MEZ8196945.1"/>
    </source>
</evidence>
<feature type="region of interest" description="Disordered" evidence="1">
    <location>
        <begin position="1"/>
        <end position="39"/>
    </location>
</feature>
<accession>A0ABV4MBQ9</accession>
<protein>
    <submittedName>
        <fullName evidence="2">Conjugal transfer protein TraG</fullName>
    </submittedName>
</protein>
<feature type="compositionally biased region" description="Polar residues" evidence="1">
    <location>
        <begin position="1"/>
        <end position="31"/>
    </location>
</feature>